<keyword evidence="4" id="KW-1003">Cell membrane</keyword>
<proteinExistence type="predicted"/>
<protein>
    <recommendedName>
        <fullName evidence="3">histidine kinase</fullName>
        <ecNumber evidence="3">2.7.13.3</ecNumber>
    </recommendedName>
</protein>
<evidence type="ECO:0000256" key="10">
    <source>
        <dbReference type="SAM" id="Phobius"/>
    </source>
</evidence>
<reference evidence="13" key="1">
    <citation type="submission" date="2016-01" db="EMBL/GenBank/DDBJ databases">
        <authorList>
            <person name="Gamez R.M."/>
            <person name="Rodriguez F."/>
            <person name="Bernal J.F."/>
            <person name="Agarwala R."/>
            <person name="Landsman D."/>
            <person name="Marino-Ramirez L."/>
        </authorList>
    </citation>
    <scope>NUCLEOTIDE SEQUENCE [LARGE SCALE GENOMIC DNA]</scope>
    <source>
        <strain evidence="13">Ps006</strain>
    </source>
</reference>
<evidence type="ECO:0000313" key="13">
    <source>
        <dbReference type="Proteomes" id="UP000067111"/>
    </source>
</evidence>
<evidence type="ECO:0000259" key="11">
    <source>
        <dbReference type="PROSITE" id="PS50109"/>
    </source>
</evidence>
<dbReference type="Gene3D" id="3.30.565.10">
    <property type="entry name" value="Histidine kinase-like ATPase, C-terminal domain"/>
    <property type="match status" value="1"/>
</dbReference>
<comment type="subcellular location">
    <subcellularLocation>
        <location evidence="2">Cell membrane</location>
        <topology evidence="2">Multi-pass membrane protein</topology>
    </subcellularLocation>
</comment>
<dbReference type="Proteomes" id="UP000067111">
    <property type="component" value="Unassembled WGS sequence"/>
</dbReference>
<keyword evidence="9" id="KW-0067">ATP-binding</keyword>
<dbReference type="Gene3D" id="1.10.287.130">
    <property type="match status" value="1"/>
</dbReference>
<evidence type="ECO:0000256" key="3">
    <source>
        <dbReference type="ARBA" id="ARBA00012438"/>
    </source>
</evidence>
<dbReference type="InterPro" id="IPR050980">
    <property type="entry name" value="2C_sensor_his_kinase"/>
</dbReference>
<dbReference type="InterPro" id="IPR036097">
    <property type="entry name" value="HisK_dim/P_sf"/>
</dbReference>
<evidence type="ECO:0000256" key="5">
    <source>
        <dbReference type="ARBA" id="ARBA00022553"/>
    </source>
</evidence>
<dbReference type="PROSITE" id="PS50109">
    <property type="entry name" value="HIS_KIN"/>
    <property type="match status" value="1"/>
</dbReference>
<feature type="domain" description="Histidine kinase" evidence="11">
    <location>
        <begin position="221"/>
        <end position="431"/>
    </location>
</feature>
<evidence type="ECO:0000256" key="4">
    <source>
        <dbReference type="ARBA" id="ARBA00022475"/>
    </source>
</evidence>
<dbReference type="GO" id="GO:0005886">
    <property type="term" value="C:plasma membrane"/>
    <property type="evidence" value="ECO:0007669"/>
    <property type="project" value="UniProtKB-SubCell"/>
</dbReference>
<dbReference type="InterPro" id="IPR004358">
    <property type="entry name" value="Sig_transdc_His_kin-like_C"/>
</dbReference>
<dbReference type="PRINTS" id="PR00344">
    <property type="entry name" value="BCTRLSENSOR"/>
</dbReference>
<name>A0A0X7K588_9PSED</name>
<dbReference type="Pfam" id="PF00512">
    <property type="entry name" value="HisKA"/>
    <property type="match status" value="1"/>
</dbReference>
<dbReference type="InterPro" id="IPR005467">
    <property type="entry name" value="His_kinase_dom"/>
</dbReference>
<dbReference type="OrthoDB" id="9804645at2"/>
<keyword evidence="8 12" id="KW-0418">Kinase</keyword>
<keyword evidence="5" id="KW-0597">Phosphoprotein</keyword>
<gene>
    <name evidence="12" type="ORF">AWV77_10775</name>
</gene>
<evidence type="ECO:0000256" key="6">
    <source>
        <dbReference type="ARBA" id="ARBA00022679"/>
    </source>
</evidence>
<dbReference type="InterPro" id="IPR036890">
    <property type="entry name" value="HATPase_C_sf"/>
</dbReference>
<dbReference type="GO" id="GO:0005524">
    <property type="term" value="F:ATP binding"/>
    <property type="evidence" value="ECO:0007669"/>
    <property type="project" value="UniProtKB-KW"/>
</dbReference>
<keyword evidence="6" id="KW-0808">Transferase</keyword>
<dbReference type="PANTHER" id="PTHR44936:SF10">
    <property type="entry name" value="SENSOR PROTEIN RSTB"/>
    <property type="match status" value="1"/>
</dbReference>
<dbReference type="EMBL" id="LRMR01000010">
    <property type="protein sequence ID" value="KWU50908.1"/>
    <property type="molecule type" value="Genomic_DNA"/>
</dbReference>
<keyword evidence="10" id="KW-0472">Membrane</keyword>
<dbReference type="PANTHER" id="PTHR44936">
    <property type="entry name" value="SENSOR PROTEIN CREC"/>
    <property type="match status" value="1"/>
</dbReference>
<dbReference type="SMART" id="SM00388">
    <property type="entry name" value="HisKA"/>
    <property type="match status" value="1"/>
</dbReference>
<feature type="transmembrane region" description="Helical" evidence="10">
    <location>
        <begin position="139"/>
        <end position="159"/>
    </location>
</feature>
<comment type="caution">
    <text evidence="12">The sequence shown here is derived from an EMBL/GenBank/DDBJ whole genome shotgun (WGS) entry which is preliminary data.</text>
</comment>
<dbReference type="GO" id="GO:0000155">
    <property type="term" value="F:phosphorelay sensor kinase activity"/>
    <property type="evidence" value="ECO:0007669"/>
    <property type="project" value="InterPro"/>
</dbReference>
<dbReference type="GeneID" id="97919973"/>
<dbReference type="SUPFAM" id="SSF47384">
    <property type="entry name" value="Homodimeric domain of signal transducing histidine kinase"/>
    <property type="match status" value="1"/>
</dbReference>
<dbReference type="InterPro" id="IPR003661">
    <property type="entry name" value="HisK_dim/P_dom"/>
</dbReference>
<keyword evidence="10" id="KW-1133">Transmembrane helix</keyword>
<dbReference type="SMART" id="SM00387">
    <property type="entry name" value="HATPase_c"/>
    <property type="match status" value="1"/>
</dbReference>
<evidence type="ECO:0000256" key="1">
    <source>
        <dbReference type="ARBA" id="ARBA00000085"/>
    </source>
</evidence>
<dbReference type="InterPro" id="IPR003594">
    <property type="entry name" value="HATPase_dom"/>
</dbReference>
<dbReference type="EC" id="2.7.13.3" evidence="3"/>
<dbReference type="RefSeq" id="WP_060754250.1">
    <property type="nucleotide sequence ID" value="NZ_CP092411.1"/>
</dbReference>
<keyword evidence="7" id="KW-0547">Nucleotide-binding</keyword>
<evidence type="ECO:0000256" key="7">
    <source>
        <dbReference type="ARBA" id="ARBA00022741"/>
    </source>
</evidence>
<sequence length="433" mass="47982">MLSKVRPWMAVVAGTAWAALTCYLLWLCANASVFVGEDSFLRLMAGPGYLVAEQLKALPADQRESHMDTLRAHFQYPVALVALDDVELPPEALVMLEHHQPALNSDEDITYFPLDDDTVIQFGPMWGTAEVDDLLKFPIYWITAGVAGLPVLLLLWLGLRAHSRRASELGKLNACLGTLAHTPNVMLPAMGKEWAPLLQTLQQHAQAISAMGERHREVSQAVSHELRTPLARMRFALTLLGKSEDPPTRTRLQERLLTDVEELEALVRASLAFARMAGSASDLHYEPIRIREWLHQEFALLDGHQRHLSLETDPPELELIGDRALLHLIVRNLLSNAITYARDQVCVSAAYHGQHHLILHVDDDGPGVVAENREKIFEPFVRLAMGGDAPGGFGLGLALAKRATQWHRGELSVARSPRGGARLSLVLPLRPPQ</sequence>
<organism evidence="12 13">
    <name type="scientific">Pseudomonas palleroniana</name>
    <dbReference type="NCBI Taxonomy" id="191390"/>
    <lineage>
        <taxon>Bacteria</taxon>
        <taxon>Pseudomonadati</taxon>
        <taxon>Pseudomonadota</taxon>
        <taxon>Gammaproteobacteria</taxon>
        <taxon>Pseudomonadales</taxon>
        <taxon>Pseudomonadaceae</taxon>
        <taxon>Pseudomonas</taxon>
    </lineage>
</organism>
<dbReference type="Pfam" id="PF02518">
    <property type="entry name" value="HATPase_c"/>
    <property type="match status" value="1"/>
</dbReference>
<keyword evidence="10" id="KW-0812">Transmembrane</keyword>
<dbReference type="SUPFAM" id="SSF55874">
    <property type="entry name" value="ATPase domain of HSP90 chaperone/DNA topoisomerase II/histidine kinase"/>
    <property type="match status" value="1"/>
</dbReference>
<dbReference type="AlphaFoldDB" id="A0A0X7K588"/>
<dbReference type="CDD" id="cd00082">
    <property type="entry name" value="HisKA"/>
    <property type="match status" value="1"/>
</dbReference>
<evidence type="ECO:0000256" key="2">
    <source>
        <dbReference type="ARBA" id="ARBA00004651"/>
    </source>
</evidence>
<evidence type="ECO:0000313" key="12">
    <source>
        <dbReference type="EMBL" id="KWU50908.1"/>
    </source>
</evidence>
<evidence type="ECO:0000256" key="8">
    <source>
        <dbReference type="ARBA" id="ARBA00022777"/>
    </source>
</evidence>
<evidence type="ECO:0000256" key="9">
    <source>
        <dbReference type="ARBA" id="ARBA00022840"/>
    </source>
</evidence>
<accession>A0A0X7K588</accession>
<comment type="catalytic activity">
    <reaction evidence="1">
        <text>ATP + protein L-histidine = ADP + protein N-phospho-L-histidine.</text>
        <dbReference type="EC" id="2.7.13.3"/>
    </reaction>
</comment>